<dbReference type="Proteomes" id="UP000026714">
    <property type="component" value="Unassembled WGS sequence"/>
</dbReference>
<dbReference type="EMBL" id="AZRA01000030">
    <property type="protein sequence ID" value="KDB53114.1"/>
    <property type="molecule type" value="Genomic_DNA"/>
</dbReference>
<name>A0A059KPI7_9BURK</name>
<accession>A0A059KPI7</accession>
<sequence>MQGHAQALLRSGRNAHCLVSLLMSGTVSSDASFGKTAPIRSEWKP</sequence>
<gene>
    <name evidence="1" type="ORF">X805_12860</name>
</gene>
<organism evidence="1 2">
    <name type="scientific">Sphaerotilus natans subsp. natans DSM 6575</name>
    <dbReference type="NCBI Taxonomy" id="1286631"/>
    <lineage>
        <taxon>Bacteria</taxon>
        <taxon>Pseudomonadati</taxon>
        <taxon>Pseudomonadota</taxon>
        <taxon>Betaproteobacteria</taxon>
        <taxon>Burkholderiales</taxon>
        <taxon>Sphaerotilaceae</taxon>
        <taxon>Sphaerotilus</taxon>
    </lineage>
</organism>
<reference evidence="1 2" key="1">
    <citation type="journal article" date="2014" name="FEMS Microbiol. Ecol.">
        <title>Sphaerotilus natans encrusted with nanoball-shaped Fe(III) oxide minerals formed by nitrate-reducing mixotrophic Fe(II) oxidation.</title>
        <authorList>
            <person name="Park S."/>
            <person name="Kim D.H."/>
            <person name="Lee J.H."/>
            <person name="Hur H.G."/>
        </authorList>
    </citation>
    <scope>NUCLEOTIDE SEQUENCE [LARGE SCALE GENOMIC DNA]</scope>
    <source>
        <strain evidence="1 2">DSM 6575</strain>
    </source>
</reference>
<evidence type="ECO:0000313" key="1">
    <source>
        <dbReference type="EMBL" id="KDB53114.1"/>
    </source>
</evidence>
<evidence type="ECO:0000313" key="2">
    <source>
        <dbReference type="Proteomes" id="UP000026714"/>
    </source>
</evidence>
<protein>
    <submittedName>
        <fullName evidence="1">Uncharacterized protein</fullName>
    </submittedName>
</protein>
<comment type="caution">
    <text evidence="1">The sequence shown here is derived from an EMBL/GenBank/DDBJ whole genome shotgun (WGS) entry which is preliminary data.</text>
</comment>
<proteinExistence type="predicted"/>
<keyword evidence="2" id="KW-1185">Reference proteome</keyword>
<dbReference type="AlphaFoldDB" id="A0A059KPI7"/>